<keyword evidence="8 19" id="KW-0694">RNA-binding</keyword>
<dbReference type="PANTHER" id="PTHR43209">
    <property type="entry name" value="TRNA SULFURTRANSFERASE"/>
    <property type="match status" value="1"/>
</dbReference>
<dbReference type="GO" id="GO:0004810">
    <property type="term" value="F:CCA tRNA nucleotidyltransferase activity"/>
    <property type="evidence" value="ECO:0007669"/>
    <property type="project" value="InterPro"/>
</dbReference>
<feature type="domain" description="THUMP" evidence="20">
    <location>
        <begin position="61"/>
        <end position="167"/>
    </location>
</feature>
<evidence type="ECO:0000256" key="9">
    <source>
        <dbReference type="ARBA" id="ARBA00022977"/>
    </source>
</evidence>
<dbReference type="UniPathway" id="UPA00060"/>
<evidence type="ECO:0000256" key="10">
    <source>
        <dbReference type="ARBA" id="ARBA00050570"/>
    </source>
</evidence>
<sequence>MPEYDLLLLRFGEITIKGKNRSRFEKAALSHVKLLLRAYPRTEARKDYGRIYVVLNGEPAHEIIDALKNVFGVTSISPMNTVSSNLEDILSGATSFMKGISWAGEKTFKVSAKRAWKGFPHPSLEMNKLVSTPILMAVPGLKVDVHHPAVNLRVEIREQETYLYTEVIQAAGGYPLGSNGKAMLLLSGGIDSPVAGWSAMRRGLEIECVHFHSYPFTSKKAEEKVLNLARVLSSYVGQIKVHLVPFTEIQTILSQSGHDNLMITLMRRAMLRIATRLAENNGALALVTGDSLGQVASQTLSSMNVIGRATDLPLLRPLVMSDKEEIISMARQIGTYELSILPYEDCCTLFVPKSPATNPNLRIIESAEASLTQLTEEIEKAVQGTETLCIRPDQDIDRSTGEEPVVQDKWF</sequence>
<feature type="binding site" evidence="19">
    <location>
        <begin position="185"/>
        <end position="186"/>
    </location>
    <ligand>
        <name>ATP</name>
        <dbReference type="ChEBI" id="CHEBI:30616"/>
    </ligand>
</feature>
<dbReference type="PROSITE" id="PS51165">
    <property type="entry name" value="THUMP"/>
    <property type="match status" value="1"/>
</dbReference>
<dbReference type="SMART" id="SM00981">
    <property type="entry name" value="THUMP"/>
    <property type="match status" value="1"/>
</dbReference>
<dbReference type="GO" id="GO:0009228">
    <property type="term" value="P:thiamine biosynthetic process"/>
    <property type="evidence" value="ECO:0007669"/>
    <property type="project" value="UniProtKB-KW"/>
</dbReference>
<keyword evidence="3 19" id="KW-0963">Cytoplasm</keyword>
<dbReference type="CDD" id="cd01712">
    <property type="entry name" value="PPase_ThiI"/>
    <property type="match status" value="1"/>
</dbReference>
<comment type="catalytic activity">
    <reaction evidence="11 19">
        <text>[ThiS sulfur-carrier protein]-C-terminal Gly-Gly-AMP + S-sulfanyl-L-cysteinyl-[cysteine desulfurase] + AH2 = [ThiS sulfur-carrier protein]-C-terminal-Gly-aminoethanethioate + L-cysteinyl-[cysteine desulfurase] + A + AMP + 2 H(+)</text>
        <dbReference type="Rhea" id="RHEA:43340"/>
        <dbReference type="Rhea" id="RHEA-COMP:12157"/>
        <dbReference type="Rhea" id="RHEA-COMP:12158"/>
        <dbReference type="Rhea" id="RHEA-COMP:12910"/>
        <dbReference type="Rhea" id="RHEA-COMP:19908"/>
        <dbReference type="ChEBI" id="CHEBI:13193"/>
        <dbReference type="ChEBI" id="CHEBI:15378"/>
        <dbReference type="ChEBI" id="CHEBI:17499"/>
        <dbReference type="ChEBI" id="CHEBI:29950"/>
        <dbReference type="ChEBI" id="CHEBI:61963"/>
        <dbReference type="ChEBI" id="CHEBI:90618"/>
        <dbReference type="ChEBI" id="CHEBI:232372"/>
        <dbReference type="ChEBI" id="CHEBI:456215"/>
    </reaction>
</comment>
<feature type="binding site" evidence="19">
    <location>
        <position position="289"/>
    </location>
    <ligand>
        <name>ATP</name>
        <dbReference type="ChEBI" id="CHEBI:30616"/>
    </ligand>
</feature>
<gene>
    <name evidence="19 21" type="primary">thiI</name>
    <name evidence="21" type="ORF">EJP82_06195</name>
</gene>
<evidence type="ECO:0000313" key="22">
    <source>
        <dbReference type="Proteomes" id="UP000279446"/>
    </source>
</evidence>
<dbReference type="InterPro" id="IPR014729">
    <property type="entry name" value="Rossmann-like_a/b/a_fold"/>
</dbReference>
<evidence type="ECO:0000256" key="11">
    <source>
        <dbReference type="ARBA" id="ARBA00052330"/>
    </source>
</evidence>
<dbReference type="InterPro" id="IPR020536">
    <property type="entry name" value="ThiI_AANH"/>
</dbReference>
<feature type="binding site" evidence="19">
    <location>
        <position position="267"/>
    </location>
    <ligand>
        <name>ATP</name>
        <dbReference type="ChEBI" id="CHEBI:30616"/>
    </ligand>
</feature>
<feature type="binding site" evidence="19">
    <location>
        <position position="298"/>
    </location>
    <ligand>
        <name>ATP</name>
        <dbReference type="ChEBI" id="CHEBI:30616"/>
    </ligand>
</feature>
<evidence type="ECO:0000256" key="12">
    <source>
        <dbReference type="ARBA" id="ARBA00058382"/>
    </source>
</evidence>
<evidence type="ECO:0000256" key="7">
    <source>
        <dbReference type="ARBA" id="ARBA00022840"/>
    </source>
</evidence>
<keyword evidence="5 19" id="KW-0808">Transferase</keyword>
<feature type="binding site" evidence="19">
    <location>
        <begin position="210"/>
        <end position="211"/>
    </location>
    <ligand>
        <name>ATP</name>
        <dbReference type="ChEBI" id="CHEBI:30616"/>
    </ligand>
</feature>
<dbReference type="Gene3D" id="3.40.50.620">
    <property type="entry name" value="HUPs"/>
    <property type="match status" value="1"/>
</dbReference>
<comment type="subcellular location">
    <subcellularLocation>
        <location evidence="1 19">Cytoplasm</location>
    </subcellularLocation>
</comment>
<comment type="caution">
    <text evidence="21">The sequence shown here is derived from an EMBL/GenBank/DDBJ whole genome shotgun (WGS) entry which is preliminary data.</text>
</comment>
<dbReference type="Gene3D" id="3.30.2130.30">
    <property type="match status" value="1"/>
</dbReference>
<evidence type="ECO:0000256" key="18">
    <source>
        <dbReference type="ARBA" id="ARBA00080570"/>
    </source>
</evidence>
<comment type="similarity">
    <text evidence="13 19">Belongs to the ThiI family.</text>
</comment>
<accession>A0A3S1DUZ2</accession>
<name>A0A3S1DUZ2_9BACL</name>
<dbReference type="HAMAP" id="MF_00021">
    <property type="entry name" value="ThiI"/>
    <property type="match status" value="1"/>
</dbReference>
<keyword evidence="9 19" id="KW-0784">Thiamine biosynthesis</keyword>
<evidence type="ECO:0000313" key="21">
    <source>
        <dbReference type="EMBL" id="RUT47960.1"/>
    </source>
</evidence>
<dbReference type="GO" id="GO:0002937">
    <property type="term" value="P:tRNA 4-thiouridine biosynthesis"/>
    <property type="evidence" value="ECO:0007669"/>
    <property type="project" value="TreeGrafter"/>
</dbReference>
<evidence type="ECO:0000256" key="6">
    <source>
        <dbReference type="ARBA" id="ARBA00022741"/>
    </source>
</evidence>
<dbReference type="OrthoDB" id="9773948at2"/>
<evidence type="ECO:0000259" key="20">
    <source>
        <dbReference type="PROSITE" id="PS51165"/>
    </source>
</evidence>
<dbReference type="GO" id="GO:0009229">
    <property type="term" value="P:thiamine diphosphate biosynthetic process"/>
    <property type="evidence" value="ECO:0007669"/>
    <property type="project" value="UniProtKB-UniRule"/>
</dbReference>
<dbReference type="FunFam" id="3.40.50.620:FF:000053">
    <property type="entry name" value="Probable tRNA sulfurtransferase"/>
    <property type="match status" value="1"/>
</dbReference>
<dbReference type="RefSeq" id="WP_127191156.1">
    <property type="nucleotide sequence ID" value="NZ_RZNY01000003.1"/>
</dbReference>
<evidence type="ECO:0000256" key="13">
    <source>
        <dbReference type="ARBA" id="ARBA00061472"/>
    </source>
</evidence>
<reference evidence="21 22" key="1">
    <citation type="submission" date="2018-12" db="EMBL/GenBank/DDBJ databases">
        <authorList>
            <person name="Sun L."/>
            <person name="Chen Z."/>
        </authorList>
    </citation>
    <scope>NUCLEOTIDE SEQUENCE [LARGE SCALE GENOMIC DNA]</scope>
    <source>
        <strain evidence="21 22">DSM 15890</strain>
    </source>
</reference>
<dbReference type="Pfam" id="PF22025">
    <property type="entry name" value="ThiI_fer"/>
    <property type="match status" value="1"/>
</dbReference>
<dbReference type="InterPro" id="IPR049962">
    <property type="entry name" value="THUMP_ThiI"/>
</dbReference>
<evidence type="ECO:0000256" key="16">
    <source>
        <dbReference type="ARBA" id="ARBA00075337"/>
    </source>
</evidence>
<evidence type="ECO:0000256" key="4">
    <source>
        <dbReference type="ARBA" id="ARBA00022555"/>
    </source>
</evidence>
<protein>
    <recommendedName>
        <fullName evidence="15 19">Probable tRNA sulfurtransferase</fullName>
        <ecNumber evidence="14 19">2.8.1.4</ecNumber>
    </recommendedName>
    <alternativeName>
        <fullName evidence="16 19">Sulfur carrier protein ThiS sulfurtransferase</fullName>
    </alternativeName>
    <alternativeName>
        <fullName evidence="17 19">Thiamine biosynthesis protein ThiI</fullName>
    </alternativeName>
    <alternativeName>
        <fullName evidence="18 19">tRNA 4-thiouridine synthase</fullName>
    </alternativeName>
</protein>
<evidence type="ECO:0000256" key="8">
    <source>
        <dbReference type="ARBA" id="ARBA00022884"/>
    </source>
</evidence>
<keyword evidence="22" id="KW-1185">Reference proteome</keyword>
<dbReference type="Proteomes" id="UP000279446">
    <property type="component" value="Unassembled WGS sequence"/>
</dbReference>
<dbReference type="EC" id="2.8.1.4" evidence="14 19"/>
<dbReference type="InterPro" id="IPR004114">
    <property type="entry name" value="THUMP_dom"/>
</dbReference>
<evidence type="ECO:0000256" key="3">
    <source>
        <dbReference type="ARBA" id="ARBA00022490"/>
    </source>
</evidence>
<dbReference type="PANTHER" id="PTHR43209:SF1">
    <property type="entry name" value="TRNA SULFURTRANSFERASE"/>
    <property type="match status" value="1"/>
</dbReference>
<evidence type="ECO:0000256" key="17">
    <source>
        <dbReference type="ARBA" id="ARBA00077849"/>
    </source>
</evidence>
<dbReference type="Pfam" id="PF02568">
    <property type="entry name" value="ThiI"/>
    <property type="match status" value="1"/>
</dbReference>
<dbReference type="AlphaFoldDB" id="A0A3S1DUZ2"/>
<dbReference type="InterPro" id="IPR049961">
    <property type="entry name" value="ThiI_N"/>
</dbReference>
<keyword evidence="7 19" id="KW-0067">ATP-binding</keyword>
<organism evidence="21 22">
    <name type="scientific">Paenibacillus anaericanus</name>
    <dbReference type="NCBI Taxonomy" id="170367"/>
    <lineage>
        <taxon>Bacteria</taxon>
        <taxon>Bacillati</taxon>
        <taxon>Bacillota</taxon>
        <taxon>Bacilli</taxon>
        <taxon>Bacillales</taxon>
        <taxon>Paenibacillaceae</taxon>
        <taxon>Paenibacillus</taxon>
    </lineage>
</organism>
<comment type="function">
    <text evidence="12 19">Catalyzes the ATP-dependent transfer of a sulfur to tRNA to produce 4-thiouridine in position 8 of tRNAs, which functions as a near-UV photosensor. Also catalyzes the transfer of sulfur to the sulfur carrier protein ThiS, forming ThiS-thiocarboxylate. This is a step in the synthesis of thiazole, in the thiamine biosynthesis pathway. The sulfur is donated as persulfide by IscS.</text>
</comment>
<dbReference type="NCBIfam" id="TIGR00342">
    <property type="entry name" value="tRNA uracil 4-sulfurtransferase ThiI"/>
    <property type="match status" value="1"/>
</dbReference>
<dbReference type="SUPFAM" id="SSF143437">
    <property type="entry name" value="THUMP domain-like"/>
    <property type="match status" value="1"/>
</dbReference>
<evidence type="ECO:0000256" key="1">
    <source>
        <dbReference type="ARBA" id="ARBA00004496"/>
    </source>
</evidence>
<proteinExistence type="inferred from homology"/>
<evidence type="ECO:0000256" key="14">
    <source>
        <dbReference type="ARBA" id="ARBA00066827"/>
    </source>
</evidence>
<dbReference type="InterPro" id="IPR003720">
    <property type="entry name" value="tRNA_STrfase"/>
</dbReference>
<dbReference type="InterPro" id="IPR054173">
    <property type="entry name" value="ThiI_fer"/>
</dbReference>
<evidence type="ECO:0000256" key="5">
    <source>
        <dbReference type="ARBA" id="ARBA00022679"/>
    </source>
</evidence>
<evidence type="ECO:0000256" key="15">
    <source>
        <dbReference type="ARBA" id="ARBA00071867"/>
    </source>
</evidence>
<evidence type="ECO:0000256" key="2">
    <source>
        <dbReference type="ARBA" id="ARBA00004948"/>
    </source>
</evidence>
<dbReference type="SUPFAM" id="SSF52402">
    <property type="entry name" value="Adenine nucleotide alpha hydrolases-like"/>
    <property type="match status" value="1"/>
</dbReference>
<dbReference type="GO" id="GO:0052837">
    <property type="term" value="P:thiazole biosynthetic process"/>
    <property type="evidence" value="ECO:0007669"/>
    <property type="project" value="TreeGrafter"/>
</dbReference>
<comment type="pathway">
    <text evidence="2 19">Cofactor biosynthesis; thiamine diphosphate biosynthesis.</text>
</comment>
<dbReference type="Pfam" id="PF02926">
    <property type="entry name" value="THUMP"/>
    <property type="match status" value="1"/>
</dbReference>
<dbReference type="CDD" id="cd11716">
    <property type="entry name" value="THUMP_ThiI"/>
    <property type="match status" value="1"/>
</dbReference>
<keyword evidence="4 19" id="KW-0820">tRNA-binding</keyword>
<comment type="catalytic activity">
    <reaction evidence="10 19">
        <text>[ThiI sulfur-carrier protein]-S-sulfanyl-L-cysteine + a uridine in tRNA + 2 reduced [2Fe-2S]-[ferredoxin] + ATP + H(+) = [ThiI sulfur-carrier protein]-L-cysteine + a 4-thiouridine in tRNA + 2 oxidized [2Fe-2S]-[ferredoxin] + AMP + diphosphate</text>
        <dbReference type="Rhea" id="RHEA:24176"/>
        <dbReference type="Rhea" id="RHEA-COMP:10000"/>
        <dbReference type="Rhea" id="RHEA-COMP:10001"/>
        <dbReference type="Rhea" id="RHEA-COMP:13337"/>
        <dbReference type="Rhea" id="RHEA-COMP:13338"/>
        <dbReference type="Rhea" id="RHEA-COMP:13339"/>
        <dbReference type="Rhea" id="RHEA-COMP:13340"/>
        <dbReference type="ChEBI" id="CHEBI:15378"/>
        <dbReference type="ChEBI" id="CHEBI:29950"/>
        <dbReference type="ChEBI" id="CHEBI:30616"/>
        <dbReference type="ChEBI" id="CHEBI:33019"/>
        <dbReference type="ChEBI" id="CHEBI:33737"/>
        <dbReference type="ChEBI" id="CHEBI:33738"/>
        <dbReference type="ChEBI" id="CHEBI:61963"/>
        <dbReference type="ChEBI" id="CHEBI:65315"/>
        <dbReference type="ChEBI" id="CHEBI:136798"/>
        <dbReference type="ChEBI" id="CHEBI:456215"/>
        <dbReference type="EC" id="2.8.1.4"/>
    </reaction>
</comment>
<dbReference type="InterPro" id="IPR050102">
    <property type="entry name" value="tRNA_sulfurtransferase_ThiI"/>
</dbReference>
<evidence type="ECO:0000256" key="19">
    <source>
        <dbReference type="HAMAP-Rule" id="MF_00021"/>
    </source>
</evidence>
<dbReference type="GO" id="GO:0140741">
    <property type="term" value="F:tRNA-uracil-4 sulfurtransferase activity"/>
    <property type="evidence" value="ECO:0007669"/>
    <property type="project" value="UniProtKB-EC"/>
</dbReference>
<keyword evidence="6 19" id="KW-0547">Nucleotide-binding</keyword>
<dbReference type="GO" id="GO:0005829">
    <property type="term" value="C:cytosol"/>
    <property type="evidence" value="ECO:0007669"/>
    <property type="project" value="TreeGrafter"/>
</dbReference>
<dbReference type="GO" id="GO:0000049">
    <property type="term" value="F:tRNA binding"/>
    <property type="evidence" value="ECO:0007669"/>
    <property type="project" value="UniProtKB-UniRule"/>
</dbReference>
<dbReference type="EMBL" id="RZNY01000003">
    <property type="protein sequence ID" value="RUT47960.1"/>
    <property type="molecule type" value="Genomic_DNA"/>
</dbReference>
<dbReference type="GO" id="GO:0005524">
    <property type="term" value="F:ATP binding"/>
    <property type="evidence" value="ECO:0007669"/>
    <property type="project" value="UniProtKB-UniRule"/>
</dbReference>